<keyword evidence="3" id="KW-0698">rRNA processing</keyword>
<dbReference type="Pfam" id="PF24892">
    <property type="entry name" value="UTP6_C"/>
    <property type="match status" value="1"/>
</dbReference>
<sequence length="618" mass="72569">MSELLEFRLEEMLPELEQMESLQLFDKTEIRSILKRRREYETKLQRQNKTKDDFLLYIHYEIEVLKLARSRQSDDSQAKKKSDIVYKIARRINKLFKNAIIRFRDDVRLWISYIKFCKLVHFYTCISSMLGPMLQAHSDKPFLWKFAAQLEFEDMHSVENARQYLLRGLRFHPECRLLYLEAFKLELVYAQMKFKERLEKEEKLAVGTKEHEHPKCDQAMEVSGSSSQAVLPDGAGHEFMDQVLEGKHAEVIYEAAVKRIHDVSFVYQLPQHIDLLSTYPTDELTWDIMARRELEGLSYSDSAPTSATVHNKKQDRKKKKKISREQIRLCTAVYQAGVKQINTEKMWSLYLDQVIDLNHDTTSLPVFKKKLLREAFQAAHSAGKMQEKYYRTWMEILYNAGKRKKLDAVLRSVTERLPKSVDMWQLRIKFHQQYDDEAAVIRVFHDAIMSLKSEESSTLVLWKKLILYYQTKENAKVESVFKEGMLQGPTVSLPLKIRYLEWVMLAKGITAARTVYESLCFQSPFCLGLHTKMASLECTQPEIKMNYVRKCYDLACEQFGKTNTDIWMEYVRFEHIRGDAKNVSNLYLRAIKTLEPMQTDSFISEFNLLKTGLASVKS</sequence>
<evidence type="ECO:0008006" key="10">
    <source>
        <dbReference type="Google" id="ProtNLM"/>
    </source>
</evidence>
<comment type="similarity">
    <text evidence="2">Belongs to the UTP6 family.</text>
</comment>
<evidence type="ECO:0000259" key="8">
    <source>
        <dbReference type="Pfam" id="PF24892"/>
    </source>
</evidence>
<feature type="compositionally biased region" description="Polar residues" evidence="6">
    <location>
        <begin position="300"/>
        <end position="309"/>
    </location>
</feature>
<dbReference type="GO" id="GO:0030515">
    <property type="term" value="F:snoRNA binding"/>
    <property type="evidence" value="ECO:0007669"/>
    <property type="project" value="InterPro"/>
</dbReference>
<feature type="region of interest" description="Disordered" evidence="6">
    <location>
        <begin position="300"/>
        <end position="320"/>
    </location>
</feature>
<dbReference type="GO" id="GO:0000462">
    <property type="term" value="P:maturation of SSU-rRNA from tricistronic rRNA transcript (SSU-rRNA, 5.8S rRNA, LSU-rRNA)"/>
    <property type="evidence" value="ECO:0007669"/>
    <property type="project" value="InterPro"/>
</dbReference>
<evidence type="ECO:0000256" key="2">
    <source>
        <dbReference type="ARBA" id="ARBA00010734"/>
    </source>
</evidence>
<dbReference type="SUPFAM" id="SSF48452">
    <property type="entry name" value="TPR-like"/>
    <property type="match status" value="2"/>
</dbReference>
<evidence type="ECO:0000256" key="5">
    <source>
        <dbReference type="ARBA" id="ARBA00023242"/>
    </source>
</evidence>
<gene>
    <name evidence="9" type="ORF">TCEB3V08_LOCUS5838</name>
</gene>
<evidence type="ECO:0000256" key="6">
    <source>
        <dbReference type="SAM" id="MobiDB-lite"/>
    </source>
</evidence>
<reference evidence="9" key="1">
    <citation type="submission" date="2020-11" db="EMBL/GenBank/DDBJ databases">
        <authorList>
            <person name="Tran Van P."/>
        </authorList>
    </citation>
    <scope>NUCLEOTIDE SEQUENCE</scope>
</reference>
<evidence type="ECO:0000313" key="9">
    <source>
        <dbReference type="EMBL" id="CAD7401099.1"/>
    </source>
</evidence>
<dbReference type="AlphaFoldDB" id="A0A7R9GXF4"/>
<dbReference type="InterPro" id="IPR011990">
    <property type="entry name" value="TPR-like_helical_dom_sf"/>
</dbReference>
<accession>A0A7R9GXF4</accession>
<feature type="compositionally biased region" description="Basic residues" evidence="6">
    <location>
        <begin position="310"/>
        <end position="320"/>
    </location>
</feature>
<dbReference type="GO" id="GO:0034388">
    <property type="term" value="C:Pwp2p-containing subcomplex of 90S preribosome"/>
    <property type="evidence" value="ECO:0007669"/>
    <property type="project" value="TreeGrafter"/>
</dbReference>
<dbReference type="GO" id="GO:0032040">
    <property type="term" value="C:small-subunit processome"/>
    <property type="evidence" value="ECO:0007669"/>
    <property type="project" value="TreeGrafter"/>
</dbReference>
<evidence type="ECO:0000256" key="1">
    <source>
        <dbReference type="ARBA" id="ARBA00004604"/>
    </source>
</evidence>
<evidence type="ECO:0000259" key="7">
    <source>
        <dbReference type="Pfam" id="PF08640"/>
    </source>
</evidence>
<dbReference type="Gene3D" id="1.25.40.10">
    <property type="entry name" value="Tetratricopeptide repeat domain"/>
    <property type="match status" value="1"/>
</dbReference>
<dbReference type="InterPro" id="IPR013949">
    <property type="entry name" value="Utp6"/>
</dbReference>
<protein>
    <recommendedName>
        <fullName evidence="10">U3 small nucleolar RNA-associated protein 6 homolog</fullName>
    </recommendedName>
</protein>
<keyword evidence="4" id="KW-0677">Repeat</keyword>
<dbReference type="InterPro" id="IPR055347">
    <property type="entry name" value="UTP6_N"/>
</dbReference>
<keyword evidence="5" id="KW-0539">Nucleus</keyword>
<dbReference type="PANTHER" id="PTHR23271">
    <property type="entry name" value="HEPATOCELLULAR CARCINOMA-ASSOCIATED ANTIGEN 66"/>
    <property type="match status" value="1"/>
</dbReference>
<organism evidence="9">
    <name type="scientific">Timema cristinae</name>
    <name type="common">Walking stick</name>
    <dbReference type="NCBI Taxonomy" id="61476"/>
    <lineage>
        <taxon>Eukaryota</taxon>
        <taxon>Metazoa</taxon>
        <taxon>Ecdysozoa</taxon>
        <taxon>Arthropoda</taxon>
        <taxon>Hexapoda</taxon>
        <taxon>Insecta</taxon>
        <taxon>Pterygota</taxon>
        <taxon>Neoptera</taxon>
        <taxon>Polyneoptera</taxon>
        <taxon>Phasmatodea</taxon>
        <taxon>Timematodea</taxon>
        <taxon>Timematoidea</taxon>
        <taxon>Timematidae</taxon>
        <taxon>Timema</taxon>
    </lineage>
</organism>
<dbReference type="InterPro" id="IPR003107">
    <property type="entry name" value="HAT"/>
</dbReference>
<dbReference type="Pfam" id="PF08640">
    <property type="entry name" value="U3_assoc_6"/>
    <property type="match status" value="1"/>
</dbReference>
<dbReference type="InterPro" id="IPR056907">
    <property type="entry name" value="UTP6_C"/>
</dbReference>
<evidence type="ECO:0000256" key="3">
    <source>
        <dbReference type="ARBA" id="ARBA00022552"/>
    </source>
</evidence>
<feature type="domain" description="U3 small nucleolar RNA-associated protein 6 homolog C-terminal" evidence="8">
    <location>
        <begin position="330"/>
        <end position="594"/>
    </location>
</feature>
<feature type="domain" description="U3 small nucleolar RNA-associated protein 6 N-terminal" evidence="7">
    <location>
        <begin position="9"/>
        <end position="91"/>
    </location>
</feature>
<proteinExistence type="inferred from homology"/>
<name>A0A7R9GXF4_TIMCR</name>
<comment type="subcellular location">
    <subcellularLocation>
        <location evidence="1">Nucleus</location>
        <location evidence="1">Nucleolus</location>
    </subcellularLocation>
</comment>
<dbReference type="SMART" id="SM00386">
    <property type="entry name" value="HAT"/>
    <property type="match status" value="8"/>
</dbReference>
<dbReference type="EMBL" id="OC318231">
    <property type="protein sequence ID" value="CAD7401099.1"/>
    <property type="molecule type" value="Genomic_DNA"/>
</dbReference>
<dbReference type="PANTHER" id="PTHR23271:SF1">
    <property type="entry name" value="U3 SMALL NUCLEOLAR RNA-ASSOCIATED PROTEIN 6 HOMOLOG"/>
    <property type="match status" value="1"/>
</dbReference>
<evidence type="ECO:0000256" key="4">
    <source>
        <dbReference type="ARBA" id="ARBA00022737"/>
    </source>
</evidence>